<comment type="caution">
    <text evidence="2">The sequence shown here is derived from an EMBL/GenBank/DDBJ whole genome shotgun (WGS) entry which is preliminary data.</text>
</comment>
<dbReference type="Proteomes" id="UP000632339">
    <property type="component" value="Unassembled WGS sequence"/>
</dbReference>
<gene>
    <name evidence="2" type="ORF">GCM10010967_48840</name>
</gene>
<sequence length="100" mass="10880">MIDLDGTYAYSKIVRETLDGAKVTTVYPNPVSSGLSVVSQSDLTDIQLINLKGVTILSQKTGRSNASVVDVSRLPVGQYIVRTKDVYGQVHQSKVAIQRQ</sequence>
<feature type="domain" description="Secretion system C-terminal sorting" evidence="1">
    <location>
        <begin position="26"/>
        <end position="97"/>
    </location>
</feature>
<organism evidence="2 3">
    <name type="scientific">Dyadobacter beijingensis</name>
    <dbReference type="NCBI Taxonomy" id="365489"/>
    <lineage>
        <taxon>Bacteria</taxon>
        <taxon>Pseudomonadati</taxon>
        <taxon>Bacteroidota</taxon>
        <taxon>Cytophagia</taxon>
        <taxon>Cytophagales</taxon>
        <taxon>Spirosomataceae</taxon>
        <taxon>Dyadobacter</taxon>
    </lineage>
</organism>
<evidence type="ECO:0000259" key="1">
    <source>
        <dbReference type="Pfam" id="PF18962"/>
    </source>
</evidence>
<dbReference type="Pfam" id="PF18962">
    <property type="entry name" value="Por_Secre_tail"/>
    <property type="match status" value="1"/>
</dbReference>
<evidence type="ECO:0000313" key="2">
    <source>
        <dbReference type="EMBL" id="GGN07477.1"/>
    </source>
</evidence>
<dbReference type="RefSeq" id="WP_019945881.1">
    <property type="nucleotide sequence ID" value="NZ_BMLI01000002.1"/>
</dbReference>
<evidence type="ECO:0000313" key="3">
    <source>
        <dbReference type="Proteomes" id="UP000632339"/>
    </source>
</evidence>
<dbReference type="EMBL" id="BMLI01000002">
    <property type="protein sequence ID" value="GGN07477.1"/>
    <property type="molecule type" value="Genomic_DNA"/>
</dbReference>
<proteinExistence type="predicted"/>
<dbReference type="NCBIfam" id="TIGR04183">
    <property type="entry name" value="Por_Secre_tail"/>
    <property type="match status" value="1"/>
</dbReference>
<keyword evidence="3" id="KW-1185">Reference proteome</keyword>
<reference evidence="3" key="1">
    <citation type="journal article" date="2019" name="Int. J. Syst. Evol. Microbiol.">
        <title>The Global Catalogue of Microorganisms (GCM) 10K type strain sequencing project: providing services to taxonomists for standard genome sequencing and annotation.</title>
        <authorList>
            <consortium name="The Broad Institute Genomics Platform"/>
            <consortium name="The Broad Institute Genome Sequencing Center for Infectious Disease"/>
            <person name="Wu L."/>
            <person name="Ma J."/>
        </authorList>
    </citation>
    <scope>NUCLEOTIDE SEQUENCE [LARGE SCALE GENOMIC DNA]</scope>
    <source>
        <strain evidence="3">CGMCC 1.6375</strain>
    </source>
</reference>
<dbReference type="InterPro" id="IPR026444">
    <property type="entry name" value="Secre_tail"/>
</dbReference>
<protein>
    <recommendedName>
        <fullName evidence="1">Secretion system C-terminal sorting domain-containing protein</fullName>
    </recommendedName>
</protein>
<accession>A0ABQ2IFR0</accession>
<name>A0ABQ2IFR0_9BACT</name>